<dbReference type="AlphaFoldDB" id="A0A9P0EJV3"/>
<dbReference type="PANTHER" id="PTHR33048:SF47">
    <property type="entry name" value="INTEGRAL MEMBRANE PROTEIN-RELATED"/>
    <property type="match status" value="1"/>
</dbReference>
<comment type="caution">
    <text evidence="9">The sequence shown here is derived from an EMBL/GenBank/DDBJ whole genome shotgun (WGS) entry which is preliminary data.</text>
</comment>
<evidence type="ECO:0000313" key="9">
    <source>
        <dbReference type="EMBL" id="CAH0054081.1"/>
    </source>
</evidence>
<keyword evidence="4 7" id="KW-0472">Membrane</keyword>
<keyword evidence="3 7" id="KW-1133">Transmembrane helix</keyword>
<proteinExistence type="inferred from homology"/>
<evidence type="ECO:0000256" key="6">
    <source>
        <dbReference type="SAM" id="MobiDB-lite"/>
    </source>
</evidence>
<feature type="domain" description="Rhodopsin" evidence="8">
    <location>
        <begin position="45"/>
        <end position="233"/>
    </location>
</feature>
<comment type="similarity">
    <text evidence="5">Belongs to the SAT4 family.</text>
</comment>
<feature type="compositionally biased region" description="Basic and acidic residues" evidence="6">
    <location>
        <begin position="291"/>
        <end position="302"/>
    </location>
</feature>
<evidence type="ECO:0000256" key="2">
    <source>
        <dbReference type="ARBA" id="ARBA00022692"/>
    </source>
</evidence>
<dbReference type="InterPro" id="IPR049326">
    <property type="entry name" value="Rhodopsin_dom_fungi"/>
</dbReference>
<sequence>MPWLPEQRMPMTAEVRNELIVNCIVVSITLVVVTLRVVGRIYGPGFGWDDALVVLATVSFGMQPVYMTLLALCKASMLCFYLRVFPTQFMKYASIICLVLVGLWNIACVFASIFLCKPISAQWTGLGVCGAYIPFIQSVIATNAAGDLVVMALPMRSLWKLQKRKTEKLAIMACFSLATAVVVCAIFRIVYISTVDLAMNVTGTMPTTILLFILEPNLAILCVSIPMLRPFFTRFRKGGGSSGEGSSGYPSALGSGAGNSKKGSRSKDLSTWEMGTYGHAMKGSHDANVSRADDESGSERRLTTTSIMQDEIRVQKDWSVRHD</sequence>
<accession>A0A9P0EJV3</accession>
<dbReference type="InterPro" id="IPR052337">
    <property type="entry name" value="SAT4-like"/>
</dbReference>
<protein>
    <recommendedName>
        <fullName evidence="8">Rhodopsin domain-containing protein</fullName>
    </recommendedName>
</protein>
<gene>
    <name evidence="9" type="ORF">CSOL1703_00015274</name>
</gene>
<evidence type="ECO:0000256" key="7">
    <source>
        <dbReference type="SAM" id="Phobius"/>
    </source>
</evidence>
<feature type="transmembrane region" description="Helical" evidence="7">
    <location>
        <begin position="169"/>
        <end position="189"/>
    </location>
</feature>
<dbReference type="OrthoDB" id="3529975at2759"/>
<feature type="transmembrane region" description="Helical" evidence="7">
    <location>
        <begin position="92"/>
        <end position="115"/>
    </location>
</feature>
<evidence type="ECO:0000256" key="3">
    <source>
        <dbReference type="ARBA" id="ARBA00022989"/>
    </source>
</evidence>
<comment type="subcellular location">
    <subcellularLocation>
        <location evidence="1">Membrane</location>
        <topology evidence="1">Multi-pass membrane protein</topology>
    </subcellularLocation>
</comment>
<evidence type="ECO:0000313" key="10">
    <source>
        <dbReference type="Proteomes" id="UP000775872"/>
    </source>
</evidence>
<dbReference type="Pfam" id="PF20684">
    <property type="entry name" value="Fung_rhodopsin"/>
    <property type="match status" value="1"/>
</dbReference>
<dbReference type="Proteomes" id="UP000775872">
    <property type="component" value="Unassembled WGS sequence"/>
</dbReference>
<feature type="region of interest" description="Disordered" evidence="6">
    <location>
        <begin position="240"/>
        <end position="308"/>
    </location>
</feature>
<evidence type="ECO:0000256" key="1">
    <source>
        <dbReference type="ARBA" id="ARBA00004141"/>
    </source>
</evidence>
<reference evidence="9" key="1">
    <citation type="submission" date="2021-10" db="EMBL/GenBank/DDBJ databases">
        <authorList>
            <person name="Piombo E."/>
        </authorList>
    </citation>
    <scope>NUCLEOTIDE SEQUENCE</scope>
</reference>
<dbReference type="PANTHER" id="PTHR33048">
    <property type="entry name" value="PTH11-LIKE INTEGRAL MEMBRANE PROTEIN (AFU_ORTHOLOGUE AFUA_5G11245)"/>
    <property type="match status" value="1"/>
</dbReference>
<evidence type="ECO:0000256" key="4">
    <source>
        <dbReference type="ARBA" id="ARBA00023136"/>
    </source>
</evidence>
<organism evidence="9 10">
    <name type="scientific">Clonostachys solani</name>
    <dbReference type="NCBI Taxonomy" id="160281"/>
    <lineage>
        <taxon>Eukaryota</taxon>
        <taxon>Fungi</taxon>
        <taxon>Dikarya</taxon>
        <taxon>Ascomycota</taxon>
        <taxon>Pezizomycotina</taxon>
        <taxon>Sordariomycetes</taxon>
        <taxon>Hypocreomycetidae</taxon>
        <taxon>Hypocreales</taxon>
        <taxon>Bionectriaceae</taxon>
        <taxon>Clonostachys</taxon>
    </lineage>
</organism>
<feature type="transmembrane region" description="Helical" evidence="7">
    <location>
        <begin position="51"/>
        <end position="72"/>
    </location>
</feature>
<evidence type="ECO:0000256" key="5">
    <source>
        <dbReference type="ARBA" id="ARBA00038359"/>
    </source>
</evidence>
<name>A0A9P0EJV3_9HYPO</name>
<keyword evidence="2 7" id="KW-0812">Transmembrane</keyword>
<dbReference type="GO" id="GO:0016020">
    <property type="term" value="C:membrane"/>
    <property type="evidence" value="ECO:0007669"/>
    <property type="project" value="UniProtKB-SubCell"/>
</dbReference>
<feature type="transmembrane region" description="Helical" evidence="7">
    <location>
        <begin position="20"/>
        <end position="39"/>
    </location>
</feature>
<evidence type="ECO:0000259" key="8">
    <source>
        <dbReference type="Pfam" id="PF20684"/>
    </source>
</evidence>
<feature type="transmembrane region" description="Helical" evidence="7">
    <location>
        <begin position="209"/>
        <end position="228"/>
    </location>
</feature>
<dbReference type="EMBL" id="CABFOC020000046">
    <property type="protein sequence ID" value="CAH0054081.1"/>
    <property type="molecule type" value="Genomic_DNA"/>
</dbReference>
<keyword evidence="10" id="KW-1185">Reference proteome</keyword>